<evidence type="ECO:0000313" key="7">
    <source>
        <dbReference type="EMBL" id="SVD47388.1"/>
    </source>
</evidence>
<accession>A0A382VND8</accession>
<dbReference type="PANTHER" id="PTHR34584">
    <property type="entry name" value="NA(+)/H(+) ANTIPORTER SUBUNIT E1"/>
    <property type="match status" value="1"/>
</dbReference>
<keyword evidence="4 6" id="KW-1133">Transmembrane helix</keyword>
<dbReference type="InterPro" id="IPR002758">
    <property type="entry name" value="Cation_antiport_E"/>
</dbReference>
<evidence type="ECO:0000256" key="3">
    <source>
        <dbReference type="ARBA" id="ARBA00022692"/>
    </source>
</evidence>
<comment type="subcellular location">
    <subcellularLocation>
        <location evidence="1">Cell membrane</location>
        <topology evidence="1">Multi-pass membrane protein</topology>
    </subcellularLocation>
</comment>
<dbReference type="AlphaFoldDB" id="A0A382VND8"/>
<dbReference type="Pfam" id="PF01899">
    <property type="entry name" value="MNHE"/>
    <property type="match status" value="1"/>
</dbReference>
<name>A0A382VND8_9ZZZZ</name>
<evidence type="ECO:0000256" key="2">
    <source>
        <dbReference type="ARBA" id="ARBA00022475"/>
    </source>
</evidence>
<dbReference type="PIRSF" id="PIRSF019239">
    <property type="entry name" value="MrpE"/>
    <property type="match status" value="1"/>
</dbReference>
<organism evidence="7">
    <name type="scientific">marine metagenome</name>
    <dbReference type="NCBI Taxonomy" id="408172"/>
    <lineage>
        <taxon>unclassified sequences</taxon>
        <taxon>metagenomes</taxon>
        <taxon>ecological metagenomes</taxon>
    </lineage>
</organism>
<keyword evidence="3 6" id="KW-0812">Transmembrane</keyword>
<gene>
    <name evidence="7" type="ORF">METZ01_LOCUS400242</name>
</gene>
<keyword evidence="2" id="KW-1003">Cell membrane</keyword>
<feature type="transmembrane region" description="Helical" evidence="6">
    <location>
        <begin position="7"/>
        <end position="22"/>
    </location>
</feature>
<proteinExistence type="predicted"/>
<dbReference type="PANTHER" id="PTHR34584:SF1">
    <property type="entry name" value="NA(+)_H(+) ANTIPORTER SUBUNIT E1"/>
    <property type="match status" value="1"/>
</dbReference>
<dbReference type="GO" id="GO:0005886">
    <property type="term" value="C:plasma membrane"/>
    <property type="evidence" value="ECO:0007669"/>
    <property type="project" value="UniProtKB-SubCell"/>
</dbReference>
<reference evidence="7" key="1">
    <citation type="submission" date="2018-05" db="EMBL/GenBank/DDBJ databases">
        <authorList>
            <person name="Lanie J.A."/>
            <person name="Ng W.-L."/>
            <person name="Kazmierczak K.M."/>
            <person name="Andrzejewski T.M."/>
            <person name="Davidsen T.M."/>
            <person name="Wayne K.J."/>
            <person name="Tettelin H."/>
            <person name="Glass J.I."/>
            <person name="Rusch D."/>
            <person name="Podicherti R."/>
            <person name="Tsui H.-C.T."/>
            <person name="Winkler M.E."/>
        </authorList>
    </citation>
    <scope>NUCLEOTIDE SEQUENCE</scope>
</reference>
<dbReference type="GO" id="GO:0008324">
    <property type="term" value="F:monoatomic cation transmembrane transporter activity"/>
    <property type="evidence" value="ECO:0007669"/>
    <property type="project" value="InterPro"/>
</dbReference>
<keyword evidence="5 6" id="KW-0472">Membrane</keyword>
<evidence type="ECO:0000256" key="5">
    <source>
        <dbReference type="ARBA" id="ARBA00023136"/>
    </source>
</evidence>
<sequence>MTPSNTRSVLLGTLLSALWLMLSGHWDVRLLLLGLLSVVVTVWMARRMEIDDAEGLPVQQLPRLIGYLPWLARAVVASNIDVARRVVAPSLPIEPVTVRVHADQKTAVGRVVYANSITLTPGTITLEVEENSIEVHALTGEGAQDLCTNEMGRRVTACEAL</sequence>
<evidence type="ECO:0000256" key="6">
    <source>
        <dbReference type="SAM" id="Phobius"/>
    </source>
</evidence>
<evidence type="ECO:0000256" key="1">
    <source>
        <dbReference type="ARBA" id="ARBA00004651"/>
    </source>
</evidence>
<protein>
    <recommendedName>
        <fullName evidence="8">Cation transporter</fullName>
    </recommendedName>
</protein>
<evidence type="ECO:0008006" key="8">
    <source>
        <dbReference type="Google" id="ProtNLM"/>
    </source>
</evidence>
<dbReference type="EMBL" id="UINC01152949">
    <property type="protein sequence ID" value="SVD47388.1"/>
    <property type="molecule type" value="Genomic_DNA"/>
</dbReference>
<evidence type="ECO:0000256" key="4">
    <source>
        <dbReference type="ARBA" id="ARBA00022989"/>
    </source>
</evidence>